<dbReference type="GO" id="GO:0046540">
    <property type="term" value="C:U4/U6 x U5 tri-snRNP complex"/>
    <property type="evidence" value="ECO:0007669"/>
    <property type="project" value="TreeGrafter"/>
</dbReference>
<feature type="region of interest" description="Disordered" evidence="4">
    <location>
        <begin position="1"/>
        <end position="124"/>
    </location>
</feature>
<feature type="compositionally biased region" description="Low complexity" evidence="4">
    <location>
        <begin position="174"/>
        <end position="186"/>
    </location>
</feature>
<dbReference type="EMBL" id="JABWAD010000037">
    <property type="protein sequence ID" value="KAF6069444.1"/>
    <property type="molecule type" value="Genomic_DNA"/>
</dbReference>
<dbReference type="SUPFAM" id="SSF81901">
    <property type="entry name" value="HCP-like"/>
    <property type="match status" value="1"/>
</dbReference>
<feature type="compositionally biased region" description="Acidic residues" evidence="4">
    <location>
        <begin position="44"/>
        <end position="55"/>
    </location>
</feature>
<dbReference type="Proteomes" id="UP000536275">
    <property type="component" value="Unassembled WGS sequence"/>
</dbReference>
<comment type="caution">
    <text evidence="6">The sequence shown here is derived from an EMBL/GenBank/DDBJ whole genome shotgun (WGS) entry which is preliminary data.</text>
</comment>
<dbReference type="Pfam" id="PF06424">
    <property type="entry name" value="PRP1_N"/>
    <property type="match status" value="1"/>
</dbReference>
<evidence type="ECO:0000256" key="1">
    <source>
        <dbReference type="ARBA" id="ARBA00004123"/>
    </source>
</evidence>
<dbReference type="PANTHER" id="PTHR11246:SF1">
    <property type="entry name" value="PRE-MRNA-PROCESSING FACTOR 6"/>
    <property type="match status" value="1"/>
</dbReference>
<keyword evidence="2" id="KW-0677">Repeat</keyword>
<dbReference type="InterPro" id="IPR003107">
    <property type="entry name" value="HAT"/>
</dbReference>
<dbReference type="SMART" id="SM00386">
    <property type="entry name" value="HAT"/>
    <property type="match status" value="9"/>
</dbReference>
<gene>
    <name evidence="6" type="ORF">FOB64_003092</name>
</gene>
<dbReference type="Gene3D" id="1.25.40.10">
    <property type="entry name" value="Tetratricopeptide repeat domain"/>
    <property type="match status" value="4"/>
</dbReference>
<comment type="subcellular location">
    <subcellularLocation>
        <location evidence="1">Nucleus</location>
    </subcellularLocation>
</comment>
<evidence type="ECO:0000256" key="2">
    <source>
        <dbReference type="ARBA" id="ARBA00022737"/>
    </source>
</evidence>
<feature type="compositionally biased region" description="Basic and acidic residues" evidence="4">
    <location>
        <begin position="84"/>
        <end position="94"/>
    </location>
</feature>
<dbReference type="AlphaFoldDB" id="A0A8H6C0Y5"/>
<keyword evidence="3" id="KW-0539">Nucleus</keyword>
<dbReference type="SUPFAM" id="SSF48452">
    <property type="entry name" value="TPR-like"/>
    <property type="match status" value="2"/>
</dbReference>
<dbReference type="GO" id="GO:0071013">
    <property type="term" value="C:catalytic step 2 spliceosome"/>
    <property type="evidence" value="ECO:0007669"/>
    <property type="project" value="TreeGrafter"/>
</dbReference>
<evidence type="ECO:0000256" key="3">
    <source>
        <dbReference type="ARBA" id="ARBA00023242"/>
    </source>
</evidence>
<dbReference type="PANTHER" id="PTHR11246">
    <property type="entry name" value="PRE-MRNA SPLICING FACTOR"/>
    <property type="match status" value="1"/>
</dbReference>
<dbReference type="FunFam" id="1.25.40.10:FF:002950">
    <property type="entry name" value="U4/U6-U5 snRNP complex subunit"/>
    <property type="match status" value="1"/>
</dbReference>
<feature type="compositionally biased region" description="Low complexity" evidence="4">
    <location>
        <begin position="56"/>
        <end position="65"/>
    </location>
</feature>
<dbReference type="InterPro" id="IPR011990">
    <property type="entry name" value="TPR-like_helical_dom_sf"/>
</dbReference>
<feature type="domain" description="PRP1 splicing factor N-terminal" evidence="5">
    <location>
        <begin position="11"/>
        <end position="151"/>
    </location>
</feature>
<dbReference type="GO" id="GO:0000244">
    <property type="term" value="P:spliceosomal tri-snRNP complex assembly"/>
    <property type="evidence" value="ECO:0007669"/>
    <property type="project" value="TreeGrafter"/>
</dbReference>
<reference evidence="6 7" key="1">
    <citation type="submission" date="2020-03" db="EMBL/GenBank/DDBJ databases">
        <title>FDA dAtabase for Regulatory Grade micrObial Sequences (FDA-ARGOS): Supporting development and validation of Infectious Disease Dx tests.</title>
        <authorList>
            <person name="Campos J."/>
            <person name="Goldberg B."/>
            <person name="Tallon L."/>
            <person name="Sadzewicz L."/>
            <person name="Vavikolanu K."/>
            <person name="Mehta A."/>
            <person name="Aluvathingal J."/>
            <person name="Nadendla S."/>
            <person name="Nandy P."/>
            <person name="Geyer C."/>
            <person name="Yan Y."/>
            <person name="Sichtig H."/>
        </authorList>
    </citation>
    <scope>NUCLEOTIDE SEQUENCE [LARGE SCALE GENOMIC DNA]</scope>
    <source>
        <strain evidence="6 7">FDAARGOS_656</strain>
    </source>
</reference>
<evidence type="ECO:0000313" key="6">
    <source>
        <dbReference type="EMBL" id="KAF6069444.1"/>
    </source>
</evidence>
<protein>
    <submittedName>
        <fullName evidence="6">PRP1 splicing factor, N-terminal family protein</fullName>
    </submittedName>
</protein>
<name>A0A8H6C0Y5_CANAX</name>
<organism evidence="6 7">
    <name type="scientific">Candida albicans</name>
    <name type="common">Yeast</name>
    <dbReference type="NCBI Taxonomy" id="5476"/>
    <lineage>
        <taxon>Eukaryota</taxon>
        <taxon>Fungi</taxon>
        <taxon>Dikarya</taxon>
        <taxon>Ascomycota</taxon>
        <taxon>Saccharomycotina</taxon>
        <taxon>Pichiomycetes</taxon>
        <taxon>Debaryomycetaceae</taxon>
        <taxon>Candida/Lodderomyces clade</taxon>
        <taxon>Candida</taxon>
    </lineage>
</organism>
<accession>A0A8H6C0Y5</accession>
<dbReference type="FunFam" id="1.25.40.10:FF:002133">
    <property type="entry name" value="U4/U6-U5 snRNP complex subunit"/>
    <property type="match status" value="1"/>
</dbReference>
<feature type="region of interest" description="Disordered" evidence="4">
    <location>
        <begin position="163"/>
        <end position="188"/>
    </location>
</feature>
<dbReference type="InterPro" id="IPR045075">
    <property type="entry name" value="Syf1-like"/>
</dbReference>
<evidence type="ECO:0000256" key="4">
    <source>
        <dbReference type="SAM" id="MobiDB-lite"/>
    </source>
</evidence>
<evidence type="ECO:0000259" key="5">
    <source>
        <dbReference type="Pfam" id="PF06424"/>
    </source>
</evidence>
<sequence>MERKSFLDQEAPEGYVAGSARGAVGFRTSTSPDSFNRGIAIVQNEEEEEEDEDNNNETTTQLNEDGILSTKKRGKEDEDDEEADRIYNEIEKKLQSKKRKSLSNNNNRAKPTVTTTNDNSSTQFSDLKRQLANLTEDDWLNLPEPGDMTRKNKRTRLLEQQQQRMYSAPDTLISTSSSATGTNTTNFKSLSESRDKLLGSQLDNLLPAYVKTNGQSINNSSSVSEELQQSILNMTGVEQDSKYADLQKSRVILSSLRKSEPYKPSSWISSARLEEQDGKNLKLAKQYILEGCKKCPRNDEIWLENIRLNQSDIKLCKQLITNALNYNPKSEKLWLKATDLETNNINKRKVLMKGLEKIPNNDQLWEKLIELENDPNMVKKLLLKAVQLCSQNWEFWSALLNISNYEESKKILNQARKSIKGVKNILKVWITACQLEEREYGEETIDINKLIKLMDKAMKEISIDQMTKDDWYKLACDSERENFKVTTKAIIISYLKFKGLDQSSIFEDVDKFFNDGYIIVAKSILDYIVTNSSNDINKWKKVFSVIKKFNQELPLLFSYYDKAISLNPQVPLFYLMYAKDKWQLSKDIPQARSILNSGELANPTDLSIKFAIIKLELITGNLLNAEKYIKHIIDTKPMESEKFWYKYIHILRCLNSDITVLKDVIQKALKLFPNCWKLYLQNIQILEDIDELEQAREIALVGVKKCPQCIYLWIKLSQIDEKAQIIIRARSILDQAILQNPNNPEIWVYKIQFEKRIGNLSSLQNLTNKALKQFPTDPWLWIINLSLIPKMSQRKTIFLDALKATNNSNLILLIIGVFFWFDGKYSKSKNWFERSLQSDNTNGDIWSWMYNYLKKFGTSKELNSFLIDYESKYDSINKGHFFNKINKDIKNYNKSPKEILDIVAIEVLNYIK</sequence>
<feature type="compositionally biased region" description="Polar residues" evidence="4">
    <location>
        <begin position="112"/>
        <end position="124"/>
    </location>
</feature>
<evidence type="ECO:0000313" key="7">
    <source>
        <dbReference type="Proteomes" id="UP000536275"/>
    </source>
</evidence>
<dbReference type="InterPro" id="IPR010491">
    <property type="entry name" value="PRP1_N"/>
</dbReference>
<proteinExistence type="predicted"/>